<feature type="region of interest" description="Disordered" evidence="6">
    <location>
        <begin position="179"/>
        <end position="199"/>
    </location>
</feature>
<evidence type="ECO:0000256" key="6">
    <source>
        <dbReference type="SAM" id="MobiDB-lite"/>
    </source>
</evidence>
<evidence type="ECO:0000313" key="9">
    <source>
        <dbReference type="Proteomes" id="UP000747399"/>
    </source>
</evidence>
<keyword evidence="2" id="KW-0378">Hydrolase</keyword>
<dbReference type="PANTHER" id="PTHR45738">
    <property type="entry name" value="POLYPHOSPHOINOSITIDE PHOSPHATASE"/>
    <property type="match status" value="1"/>
</dbReference>
<feature type="domain" description="SAC" evidence="7">
    <location>
        <begin position="151"/>
        <end position="647"/>
    </location>
</feature>
<evidence type="ECO:0000256" key="4">
    <source>
        <dbReference type="ARBA" id="ARBA00023337"/>
    </source>
</evidence>
<dbReference type="InterPro" id="IPR043573">
    <property type="entry name" value="Fig4-like"/>
</dbReference>
<proteinExistence type="predicted"/>
<dbReference type="Pfam" id="PF02383">
    <property type="entry name" value="Syja_N"/>
    <property type="match status" value="1"/>
</dbReference>
<evidence type="ECO:0000256" key="2">
    <source>
        <dbReference type="ARBA" id="ARBA00022801"/>
    </source>
</evidence>
<comment type="subunit">
    <text evidence="5">Component of the PI(3,5)P2 regulatory complex at least composed of ATG18, SAC/FIG4, FAB1 and VAC14.</text>
</comment>
<dbReference type="Proteomes" id="UP000747399">
    <property type="component" value="Unassembled WGS sequence"/>
</dbReference>
<dbReference type="EMBL" id="BNCO01000087">
    <property type="protein sequence ID" value="GIL66608.1"/>
    <property type="molecule type" value="Genomic_DNA"/>
</dbReference>
<dbReference type="InterPro" id="IPR002013">
    <property type="entry name" value="SAC_dom"/>
</dbReference>
<evidence type="ECO:0000256" key="1">
    <source>
        <dbReference type="ARBA" id="ARBA00004148"/>
    </source>
</evidence>
<dbReference type="PROSITE" id="PS50275">
    <property type="entry name" value="SAC"/>
    <property type="match status" value="1"/>
</dbReference>
<evidence type="ECO:0000259" key="7">
    <source>
        <dbReference type="PROSITE" id="PS50275"/>
    </source>
</evidence>
<comment type="catalytic activity">
    <reaction evidence="4">
        <text>a 1,2-diacyl-sn-glycero-3-phospho-(1D-myo-inositol-3,5-bisphosphate) + H2O = a 1,2-diacyl-sn-glycero-3-phospho-(1D-myo-inositol-3-phosphate) + phosphate</text>
        <dbReference type="Rhea" id="RHEA:32955"/>
        <dbReference type="ChEBI" id="CHEBI:15377"/>
        <dbReference type="ChEBI" id="CHEBI:43474"/>
        <dbReference type="ChEBI" id="CHEBI:57923"/>
        <dbReference type="ChEBI" id="CHEBI:58088"/>
    </reaction>
</comment>
<protein>
    <recommendedName>
        <fullName evidence="7">SAC domain-containing protein</fullName>
    </recommendedName>
</protein>
<accession>A0A8J4BQV5</accession>
<sequence>MDSQEIPYQRLSIYQTKARLYIVGYCKLRGTAALLKISKQEPTQLDVAEVVGNYSLDEIRSMLSQIHMANAHLGGLQLVTHCCGIIGCFRFTETYYLLLVTRKAHVGSLCGGHKVYTLAATALVPLHPGYQAAAAAGQPSGAAEKRYVKLLMGMDLTKHFYFSYTYNLTATVQQNCRMAQQRGEQPHLQTQGANLPDGSATSASSSVYDSMFTWNAYLTSALRWALGGNPRWTVPLIHGFWEQRRLSIYGRPLTLTLIARRSRHFAGTRYRKRGINDGGKVANEVETEQVVDVGIDYRTRTPLLSSVVQVRGSVPLFWSQQLTALSPKPEIVLQQFDPLYEVTEAHFSDLEARYGSPVVVFNLLKSKERRAREVLLRRELATAIAQLNAQRGRSRPHIVYIPWDFSKHAKQSGANLLSEIAAITRLALDMTGLFVHNPNAPVSAPARSSGGASLTAGLGFASPRAGNRGSGGGAPGSSRSAIRVSIGSLRRAAGDGGSSMHLAAAAEAAAAAVRARHATAAILLSRGSGGGALSSSISSPPPTARPSLDYHNLRRTSNAHSFGSSGGSGGSLSATQWQSGVLRTNCIDCLDRTNVAQFAFGLVAFGRQLYKLGLHDVRDIDGDSSAAFTLMALYEAMGHVLSLQYGGSEAHTIVFQRKKGEWEAATQSKDFVTSIKRLYSNTYTDAEKQDAINLFLGNFVPMPNQPHLWQLDTDQYLHSETTLRPAPPPSLLRSSRSSTVLAPPTPALPVSWCSSERTFGSMPPFDEPTSPTVVMGGPVAAARPSQSRFDFARASSDWTAMATVAAAAAALGASPDIESASAVAAAAAVSSSAAGGGARFPGLPPESTPLPLELSSDDDDDSRSRSYRDLSGPDVDAAGSLGAGQSSTAAAASGAAAYASAAIPFHRAPSNGNFLTSLLPAMSRGSGGSSSSGPGLLERVVTSLLQPGGAGAAARSAAAGVAGGDVAGGAGRPGRQLVSFDQALARPPNQVWPILLHGEEDKQGRWAAVQSAFSFFWTSNAVGGSGDGSTRARNNYQLDDAPRPQVRHSQTALPARLSTPLSPTPSGTHTPLSPATSMPLSPDLSKHGGAASASANAAAGGGGAASVVSRTLTVGTDGGMSVMSDGSPRSPARGLVTAAVTAAAAEGPLGSRSQNLRQILDAMVDVDHTDQHHGRDTTCRTVAETIPALGGATSGDAGPAVGGPGSTDEDDAAYYYSAGDGEAAAAAASGQLDGAGGARQGVRKMLSGPLVNPTVQPIAFVGNGGKQNTPGSAIPVLNDFIEVIGGPASYITDWRCMGEGHTLDPVVRRRAVAEAAARAREEERQRKLVTAGLEVNDILALGLEDLGLNWELQPWWTLEPRPQYVPRPYEPQPGLLLNVVPAHERELRGEETLPGQEEPVPGQEIVKVEPAGREADFMPLEGSTTALETATAEAAAPGGYTPTPPYILPYEPPPVHALQRKQRVEHMAFVHFDVAQTHARDKFGNFLGSIAQPYGLYGEERRRDIAMLGVYRPLALIRPAKLTLALVEA</sequence>
<dbReference type="PANTHER" id="PTHR45738:SF5">
    <property type="entry name" value="POLYPHOSPHOINOSITIDE PHOSPHATASE"/>
    <property type="match status" value="1"/>
</dbReference>
<feature type="region of interest" description="Disordered" evidence="6">
    <location>
        <begin position="1024"/>
        <end position="1104"/>
    </location>
</feature>
<name>A0A8J4BQV5_9CHLO</name>
<evidence type="ECO:0000313" key="8">
    <source>
        <dbReference type="EMBL" id="GIL66608.1"/>
    </source>
</evidence>
<comment type="subcellular location">
    <subcellularLocation>
        <location evidence="1">Vacuole membrane</location>
        <topology evidence="1">Peripheral membrane protein</topology>
    </subcellularLocation>
</comment>
<feature type="region of interest" description="Disordered" evidence="6">
    <location>
        <begin position="835"/>
        <end position="881"/>
    </location>
</feature>
<evidence type="ECO:0000256" key="3">
    <source>
        <dbReference type="ARBA" id="ARBA00023136"/>
    </source>
</evidence>
<feature type="compositionally biased region" description="Polar residues" evidence="6">
    <location>
        <begin position="1059"/>
        <end position="1079"/>
    </location>
</feature>
<dbReference type="GO" id="GO:0046856">
    <property type="term" value="P:phosphatidylinositol dephosphorylation"/>
    <property type="evidence" value="ECO:0007669"/>
    <property type="project" value="InterPro"/>
</dbReference>
<feature type="region of interest" description="Disordered" evidence="6">
    <location>
        <begin position="527"/>
        <end position="550"/>
    </location>
</feature>
<keyword evidence="9" id="KW-1185">Reference proteome</keyword>
<gene>
    <name evidence="8" type="ORF">Vafri_20098</name>
</gene>
<dbReference type="GO" id="GO:0043813">
    <property type="term" value="F:phosphatidylinositol-3,5-bisphosphate 5-phosphatase activity"/>
    <property type="evidence" value="ECO:0007669"/>
    <property type="project" value="InterPro"/>
</dbReference>
<comment type="caution">
    <text evidence="8">The sequence shown here is derived from an EMBL/GenBank/DDBJ whole genome shotgun (WGS) entry which is preliminary data.</text>
</comment>
<dbReference type="GO" id="GO:0005774">
    <property type="term" value="C:vacuolar membrane"/>
    <property type="evidence" value="ECO:0007669"/>
    <property type="project" value="UniProtKB-SubCell"/>
</dbReference>
<organism evidence="8 9">
    <name type="scientific">Volvox africanus</name>
    <dbReference type="NCBI Taxonomy" id="51714"/>
    <lineage>
        <taxon>Eukaryota</taxon>
        <taxon>Viridiplantae</taxon>
        <taxon>Chlorophyta</taxon>
        <taxon>core chlorophytes</taxon>
        <taxon>Chlorophyceae</taxon>
        <taxon>CS clade</taxon>
        <taxon>Chlamydomonadales</taxon>
        <taxon>Volvocaceae</taxon>
        <taxon>Volvox</taxon>
    </lineage>
</organism>
<reference evidence="8" key="1">
    <citation type="journal article" date="2021" name="Proc. Natl. Acad. Sci. U.S.A.">
        <title>Three genomes in the algal genus Volvox reveal the fate of a haploid sex-determining region after a transition to homothallism.</title>
        <authorList>
            <person name="Yamamoto K."/>
            <person name="Hamaji T."/>
            <person name="Kawai-Toyooka H."/>
            <person name="Matsuzaki R."/>
            <person name="Takahashi F."/>
            <person name="Nishimura Y."/>
            <person name="Kawachi M."/>
            <person name="Noguchi H."/>
            <person name="Minakuchi Y."/>
            <person name="Umen J.G."/>
            <person name="Toyoda A."/>
            <person name="Nozaki H."/>
        </authorList>
    </citation>
    <scope>NUCLEOTIDE SEQUENCE</scope>
    <source>
        <strain evidence="8">NIES-3780</strain>
    </source>
</reference>
<keyword evidence="3" id="KW-0472">Membrane</keyword>
<feature type="compositionally biased region" description="Low complexity" evidence="6">
    <location>
        <begin position="1088"/>
        <end position="1098"/>
    </location>
</feature>
<evidence type="ECO:0000256" key="5">
    <source>
        <dbReference type="ARBA" id="ARBA00023464"/>
    </source>
</evidence>